<dbReference type="AlphaFoldDB" id="C6HPP3"/>
<dbReference type="VEuPathDB" id="FungiDB:HCDG_08174"/>
<dbReference type="Proteomes" id="UP000002624">
    <property type="component" value="Unassembled WGS sequence"/>
</dbReference>
<gene>
    <name evidence="1" type="ORF">HCDG_08174</name>
</gene>
<dbReference type="HOGENOM" id="CLU_1776918_0_0_1"/>
<protein>
    <submittedName>
        <fullName evidence="1">Uncharacterized protein</fullName>
    </submittedName>
</protein>
<proteinExistence type="predicted"/>
<dbReference type="EMBL" id="GG692434">
    <property type="protein sequence ID" value="EER37504.1"/>
    <property type="molecule type" value="Genomic_DNA"/>
</dbReference>
<organism evidence="1 2">
    <name type="scientific">Ajellomyces capsulatus (strain H143)</name>
    <name type="common">Darling's disease fungus</name>
    <name type="synonym">Histoplasma capsulatum</name>
    <dbReference type="NCBI Taxonomy" id="544712"/>
    <lineage>
        <taxon>Eukaryota</taxon>
        <taxon>Fungi</taxon>
        <taxon>Dikarya</taxon>
        <taxon>Ascomycota</taxon>
        <taxon>Pezizomycotina</taxon>
        <taxon>Eurotiomycetes</taxon>
        <taxon>Eurotiomycetidae</taxon>
        <taxon>Onygenales</taxon>
        <taxon>Ajellomycetaceae</taxon>
        <taxon>Histoplasma</taxon>
    </lineage>
</organism>
<accession>C6HPP3</accession>
<evidence type="ECO:0000313" key="1">
    <source>
        <dbReference type="EMBL" id="EER37504.1"/>
    </source>
</evidence>
<name>C6HPP3_AJECH</name>
<sequence length="146" mass="17008">MTYHAPLSRATFPRQESAWNRNYRDSAVDTEGRSEYLVPYPFACRHLYMYITRYRRASSPVKLNYYLDLGEFITLLGWNARCLITFVQLCFAREISSRKNSQYHLRDLQGLEFWYLDAAIPTIRDRVLQVKGGPGAFHLVGSVCEA</sequence>
<reference evidence="2" key="1">
    <citation type="submission" date="2009-05" db="EMBL/GenBank/DDBJ databases">
        <title>The genome sequence of Ajellomyces capsulatus strain H143.</title>
        <authorList>
            <person name="Champion M."/>
            <person name="Cuomo C.A."/>
            <person name="Ma L.-J."/>
            <person name="Henn M.R."/>
            <person name="Sil A."/>
            <person name="Goldman B."/>
            <person name="Young S.K."/>
            <person name="Kodira C.D."/>
            <person name="Zeng Q."/>
            <person name="Koehrsen M."/>
            <person name="Alvarado L."/>
            <person name="Berlin A.M."/>
            <person name="Borenstein D."/>
            <person name="Chen Z."/>
            <person name="Engels R."/>
            <person name="Freedman E."/>
            <person name="Gellesch M."/>
            <person name="Goldberg J."/>
            <person name="Griggs A."/>
            <person name="Gujja S."/>
            <person name="Heiman D.I."/>
            <person name="Hepburn T.A."/>
            <person name="Howarth C."/>
            <person name="Jen D."/>
            <person name="Larson L."/>
            <person name="Lewis B."/>
            <person name="Mehta T."/>
            <person name="Park D."/>
            <person name="Pearson M."/>
            <person name="Roberts A."/>
            <person name="Saif S."/>
            <person name="Shea T.D."/>
            <person name="Shenoy N."/>
            <person name="Sisk P."/>
            <person name="Stolte C."/>
            <person name="Sykes S."/>
            <person name="Walk T."/>
            <person name="White J."/>
            <person name="Yandava C."/>
            <person name="Klein B."/>
            <person name="McEwen J.G."/>
            <person name="Puccia R."/>
            <person name="Goldman G.H."/>
            <person name="Felipe M.S."/>
            <person name="Nino-Vega G."/>
            <person name="San-Blas G."/>
            <person name="Taylor J.W."/>
            <person name="Mendoza L."/>
            <person name="Galagan J.E."/>
            <person name="Nusbaum C."/>
            <person name="Birren B.W."/>
        </authorList>
    </citation>
    <scope>NUCLEOTIDE SEQUENCE [LARGE SCALE GENOMIC DNA]</scope>
    <source>
        <strain evidence="2">H143</strain>
    </source>
</reference>
<evidence type="ECO:0000313" key="2">
    <source>
        <dbReference type="Proteomes" id="UP000002624"/>
    </source>
</evidence>